<dbReference type="InterPro" id="IPR029044">
    <property type="entry name" value="Nucleotide-diphossugar_trans"/>
</dbReference>
<dbReference type="Gene3D" id="3.90.550.10">
    <property type="entry name" value="Spore Coat Polysaccharide Biosynthesis Protein SpsA, Chain A"/>
    <property type="match status" value="1"/>
</dbReference>
<dbReference type="AlphaFoldDB" id="F4GZE5"/>
<dbReference type="eggNOG" id="COG0463">
    <property type="taxonomic scope" value="Bacteria"/>
</dbReference>
<dbReference type="STRING" id="590998.Celf_0726"/>
<dbReference type="EMBL" id="CP002666">
    <property type="protein sequence ID" value="AEE44866.1"/>
    <property type="molecule type" value="Genomic_DNA"/>
</dbReference>
<dbReference type="GO" id="GO:0016740">
    <property type="term" value="F:transferase activity"/>
    <property type="evidence" value="ECO:0007669"/>
    <property type="project" value="UniProtKB-KW"/>
</dbReference>
<evidence type="ECO:0000313" key="2">
    <source>
        <dbReference type="EMBL" id="AEE44866.1"/>
    </source>
</evidence>
<dbReference type="SUPFAM" id="SSF53448">
    <property type="entry name" value="Nucleotide-diphospho-sugar transferases"/>
    <property type="match status" value="1"/>
</dbReference>
<sequence>MTGYVVMAVFRPNPGHLAEQVMSLRAQTLTDWRCLVGIDGADPDAVRAVRSACEGDPRFTIIEHQINVGHYRQFERLLGDVPRRAEWVALCDQDDVWCADKLERLTPLLAAASLAQGEAMAVSQHGSRRSSRRTHLGLSALLTDNQVTGGFSVLSPDVLELALPFPAPTAAAYHDHWLGVCAHVLRGIATCHAVVQTYRQHDGNVIGEPVAGRLTSRMRRLVGATGSVKPSALLDEIRRERFGWRVRVARTVLARSEPRDRDRAALEAYAGGTLTWRLVRLVTGDVLARRVPPARALALLVAAPRRKGQGEW</sequence>
<proteinExistence type="predicted"/>
<keyword evidence="2" id="KW-0808">Transferase</keyword>
<evidence type="ECO:0000259" key="1">
    <source>
        <dbReference type="Pfam" id="PF00535"/>
    </source>
</evidence>
<keyword evidence="3" id="KW-1185">Reference proteome</keyword>
<gene>
    <name evidence="2" type="ordered locus">Celf_0726</name>
</gene>
<protein>
    <submittedName>
        <fullName evidence="2">Glycosyl transferase family 2</fullName>
    </submittedName>
</protein>
<dbReference type="HOGENOM" id="CLU_025996_2_0_11"/>
<organism evidence="2 3">
    <name type="scientific">Cellulomonas fimi (strain ATCC 484 / DSM 20113 / JCM 1341 / CCUG 24087 / LMG 16345 / NBRC 15513 / NCIMB 8980 / NCTC 7547 / NRS-133)</name>
    <dbReference type="NCBI Taxonomy" id="590998"/>
    <lineage>
        <taxon>Bacteria</taxon>
        <taxon>Bacillati</taxon>
        <taxon>Actinomycetota</taxon>
        <taxon>Actinomycetes</taxon>
        <taxon>Micrococcales</taxon>
        <taxon>Cellulomonadaceae</taxon>
        <taxon>Cellulomonas</taxon>
    </lineage>
</organism>
<dbReference type="Proteomes" id="UP000008460">
    <property type="component" value="Chromosome"/>
</dbReference>
<name>F4GZE5_CELFA</name>
<evidence type="ECO:0000313" key="3">
    <source>
        <dbReference type="Proteomes" id="UP000008460"/>
    </source>
</evidence>
<dbReference type="Pfam" id="PF00535">
    <property type="entry name" value="Glycos_transf_2"/>
    <property type="match status" value="1"/>
</dbReference>
<feature type="domain" description="Glycosyltransferase 2-like" evidence="1">
    <location>
        <begin position="9"/>
        <end position="157"/>
    </location>
</feature>
<reference evidence="2 3" key="1">
    <citation type="submission" date="2011-04" db="EMBL/GenBank/DDBJ databases">
        <title>Complete sequence of Cellulomonas fimi ATCC 484.</title>
        <authorList>
            <consortium name="US DOE Joint Genome Institute"/>
            <person name="Lucas S."/>
            <person name="Han J."/>
            <person name="Lapidus A."/>
            <person name="Cheng J.-F."/>
            <person name="Goodwin L."/>
            <person name="Pitluck S."/>
            <person name="Peters L."/>
            <person name="Chertkov O."/>
            <person name="Detter J.C."/>
            <person name="Han C."/>
            <person name="Tapia R."/>
            <person name="Land M."/>
            <person name="Hauser L."/>
            <person name="Kyrpides N."/>
            <person name="Ivanova N."/>
            <person name="Ovchinnikova G."/>
            <person name="Pagani I."/>
            <person name="Mead D."/>
            <person name="Brumm P."/>
            <person name="Woyke T."/>
        </authorList>
    </citation>
    <scope>NUCLEOTIDE SEQUENCE [LARGE SCALE GENOMIC DNA]</scope>
    <source>
        <strain evidence="3">ATCC 484 / DSM 20113 / JCM 1341 / NBRC 15513 / NCIMB 8980 / NCTC 7547</strain>
    </source>
</reference>
<accession>F4GZE5</accession>
<dbReference type="KEGG" id="cfi:Celf_0726"/>
<dbReference type="InterPro" id="IPR001173">
    <property type="entry name" value="Glyco_trans_2-like"/>
</dbReference>
<dbReference type="RefSeq" id="WP_013769895.1">
    <property type="nucleotide sequence ID" value="NC_015514.1"/>
</dbReference>